<dbReference type="EMBL" id="CM002926">
    <property type="protein sequence ID" value="KGN52287.1"/>
    <property type="molecule type" value="Genomic_DNA"/>
</dbReference>
<evidence type="ECO:0000256" key="1">
    <source>
        <dbReference type="ARBA" id="ARBA00022860"/>
    </source>
</evidence>
<dbReference type="OrthoDB" id="1923765at2759"/>
<dbReference type="Proteomes" id="UP000029981">
    <property type="component" value="Chromosome 5"/>
</dbReference>
<proteinExistence type="inferred from homology"/>
<name>A0A0A0KV14_CUCSA</name>
<sequence>MGKKGSWFSAVKKVLTQPSEKKDKKPDKPKKKWFQKEESVEDVISFLEQTPLDVPAQPPIEDDVKQIKLENEPSELGHSEAAEPVVAEASPAVAVEYPPSPSPSSCRPEMSEETAAIMIQTAFRGYTARRALRALKALMRLKTLVQGQSVKRQVASTLKCMQTLTHLQSEIRVRRIRMSEENHALLRQLRNKREKDLEKLKFTMDGNWNHSTQSKAQIEAKLLNKHEAAVRRERAMAYAYSHQQTWKNALKTATPTVMDPNNPHWGWSWLERWMAARPWESRSTTDQLDDISVTSVATRASVVDILQIYGCSSTKLSPRTPTNQKSSQLHKHQSPSIPKALSSSSSRKKTNAANSRVGSWGGDDDIKSTTSVKSKLSRRHTISGSSFRDDESLSSLPSVSSKVTPSKAAKTRSRLTSSSRTEKMGTLENGYVSAGSAKKRLSFSTFPVKPRRQSSPPVVNTS</sequence>
<dbReference type="STRING" id="3659.A0A0A0KV14"/>
<dbReference type="PROSITE" id="PS50096">
    <property type="entry name" value="IQ"/>
    <property type="match status" value="1"/>
</dbReference>
<dbReference type="Gramene" id="KGN52287">
    <property type="protein sequence ID" value="KGN52287"/>
    <property type="gene ID" value="Csa_5G623510"/>
</dbReference>
<protein>
    <recommendedName>
        <fullName evidence="6">DUF4005 domain-containing protein</fullName>
    </recommendedName>
</protein>
<feature type="compositionally biased region" description="Polar residues" evidence="3">
    <location>
        <begin position="453"/>
        <end position="462"/>
    </location>
</feature>
<evidence type="ECO:0000313" key="5">
    <source>
        <dbReference type="Proteomes" id="UP000029981"/>
    </source>
</evidence>
<comment type="similarity">
    <text evidence="2">Belongs to the IQD family.</text>
</comment>
<reference evidence="4 5" key="2">
    <citation type="journal article" date="2009" name="PLoS ONE">
        <title>An integrated genetic and cytogenetic map of the cucumber genome.</title>
        <authorList>
            <person name="Ren Y."/>
            <person name="Zhang Z."/>
            <person name="Liu J."/>
            <person name="Staub J.E."/>
            <person name="Han Y."/>
            <person name="Cheng Z."/>
            <person name="Li X."/>
            <person name="Lu J."/>
            <person name="Miao H."/>
            <person name="Kang H."/>
            <person name="Xie B."/>
            <person name="Gu X."/>
            <person name="Wang X."/>
            <person name="Du Y."/>
            <person name="Jin W."/>
            <person name="Huang S."/>
        </authorList>
    </citation>
    <scope>NUCLEOTIDE SEQUENCE [LARGE SCALE GENOMIC DNA]</scope>
    <source>
        <strain evidence="5">cv. 9930</strain>
    </source>
</reference>
<gene>
    <name evidence="4" type="ORF">Csa_5G623510</name>
</gene>
<dbReference type="OMA" id="SWMERRM"/>
<evidence type="ECO:0000256" key="2">
    <source>
        <dbReference type="ARBA" id="ARBA00024341"/>
    </source>
</evidence>
<feature type="compositionally biased region" description="Polar residues" evidence="3">
    <location>
        <begin position="314"/>
        <end position="327"/>
    </location>
</feature>
<dbReference type="eggNOG" id="ENOG502QUAG">
    <property type="taxonomic scope" value="Eukaryota"/>
</dbReference>
<dbReference type="PANTHER" id="PTHR32295">
    <property type="entry name" value="IQ-DOMAIN 5-RELATED"/>
    <property type="match status" value="1"/>
</dbReference>
<dbReference type="AlphaFoldDB" id="A0A0A0KV14"/>
<dbReference type="Pfam" id="PF00612">
    <property type="entry name" value="IQ"/>
    <property type="match status" value="1"/>
</dbReference>
<dbReference type="PANTHER" id="PTHR32295:SF216">
    <property type="entry name" value="PROTEIN IQ-DOMAIN 3"/>
    <property type="match status" value="1"/>
</dbReference>
<dbReference type="InterPro" id="IPR000048">
    <property type="entry name" value="IQ_motif_EF-hand-BS"/>
</dbReference>
<evidence type="ECO:0000313" key="4">
    <source>
        <dbReference type="EMBL" id="KGN52287.1"/>
    </source>
</evidence>
<keyword evidence="1" id="KW-0112">Calmodulin-binding</keyword>
<dbReference type="CDD" id="cd23767">
    <property type="entry name" value="IQCD"/>
    <property type="match status" value="1"/>
</dbReference>
<reference evidence="4 5" key="3">
    <citation type="journal article" date="2010" name="BMC Genomics">
        <title>Transcriptome sequencing and comparative analysis of cucumber flowers with different sex types.</title>
        <authorList>
            <person name="Guo S."/>
            <person name="Zheng Y."/>
            <person name="Joung J.G."/>
            <person name="Liu S."/>
            <person name="Zhang Z."/>
            <person name="Crasta O.R."/>
            <person name="Sobral B.W."/>
            <person name="Xu Y."/>
            <person name="Huang S."/>
            <person name="Fei Z."/>
        </authorList>
    </citation>
    <scope>NUCLEOTIDE SEQUENCE [LARGE SCALE GENOMIC DNA]</scope>
    <source>
        <strain evidence="5">cv. 9930</strain>
    </source>
</reference>
<keyword evidence="5" id="KW-1185">Reference proteome</keyword>
<feature type="compositionally biased region" description="Low complexity" evidence="3">
    <location>
        <begin position="393"/>
        <end position="419"/>
    </location>
</feature>
<feature type="region of interest" description="Disordered" evidence="3">
    <location>
        <begin position="314"/>
        <end position="462"/>
    </location>
</feature>
<feature type="compositionally biased region" description="Low complexity" evidence="3">
    <location>
        <begin position="334"/>
        <end position="355"/>
    </location>
</feature>
<dbReference type="KEGG" id="csv:101223184"/>
<reference evidence="4 5" key="4">
    <citation type="journal article" date="2011" name="BMC Genomics">
        <title>RNA-Seq improves annotation of protein-coding genes in the cucumber genome.</title>
        <authorList>
            <person name="Li Z."/>
            <person name="Zhang Z."/>
            <person name="Yan P."/>
            <person name="Huang S."/>
            <person name="Fei Z."/>
            <person name="Lin K."/>
        </authorList>
    </citation>
    <scope>NUCLEOTIDE SEQUENCE [LARGE SCALE GENOMIC DNA]</scope>
    <source>
        <strain evidence="5">cv. 9930</strain>
    </source>
</reference>
<dbReference type="GO" id="GO:0005516">
    <property type="term" value="F:calmodulin binding"/>
    <property type="evidence" value="ECO:0007669"/>
    <property type="project" value="UniProtKB-KW"/>
</dbReference>
<reference evidence="4 5" key="1">
    <citation type="journal article" date="2009" name="Nat. Genet.">
        <title>The genome of the cucumber, Cucumis sativus L.</title>
        <authorList>
            <person name="Huang S."/>
            <person name="Li R."/>
            <person name="Zhang Z."/>
            <person name="Li L."/>
            <person name="Gu X."/>
            <person name="Fan W."/>
            <person name="Lucas W.J."/>
            <person name="Wang X."/>
            <person name="Xie B."/>
            <person name="Ni P."/>
            <person name="Ren Y."/>
            <person name="Zhu H."/>
            <person name="Li J."/>
            <person name="Lin K."/>
            <person name="Jin W."/>
            <person name="Fei Z."/>
            <person name="Li G."/>
            <person name="Staub J."/>
            <person name="Kilian A."/>
            <person name="van der Vossen E.A."/>
            <person name="Wu Y."/>
            <person name="Guo J."/>
            <person name="He J."/>
            <person name="Jia Z."/>
            <person name="Ren Y."/>
            <person name="Tian G."/>
            <person name="Lu Y."/>
            <person name="Ruan J."/>
            <person name="Qian W."/>
            <person name="Wang M."/>
            <person name="Huang Q."/>
            <person name="Li B."/>
            <person name="Xuan Z."/>
            <person name="Cao J."/>
            <person name="Asan"/>
            <person name="Wu Z."/>
            <person name="Zhang J."/>
            <person name="Cai Q."/>
            <person name="Bai Y."/>
            <person name="Zhao B."/>
            <person name="Han Y."/>
            <person name="Li Y."/>
            <person name="Li X."/>
            <person name="Wang S."/>
            <person name="Shi Q."/>
            <person name="Liu S."/>
            <person name="Cho W.K."/>
            <person name="Kim J.Y."/>
            <person name="Xu Y."/>
            <person name="Heller-Uszynska K."/>
            <person name="Miao H."/>
            <person name="Cheng Z."/>
            <person name="Zhang S."/>
            <person name="Wu J."/>
            <person name="Yang Y."/>
            <person name="Kang H."/>
            <person name="Li M."/>
            <person name="Liang H."/>
            <person name="Ren X."/>
            <person name="Shi Z."/>
            <person name="Wen M."/>
            <person name="Jian M."/>
            <person name="Yang H."/>
            <person name="Zhang G."/>
            <person name="Yang Z."/>
            <person name="Chen R."/>
            <person name="Liu S."/>
            <person name="Li J."/>
            <person name="Ma L."/>
            <person name="Liu H."/>
            <person name="Zhou Y."/>
            <person name="Zhao J."/>
            <person name="Fang X."/>
            <person name="Li G."/>
            <person name="Fang L."/>
            <person name="Li Y."/>
            <person name="Liu D."/>
            <person name="Zheng H."/>
            <person name="Zhang Y."/>
            <person name="Qin N."/>
            <person name="Li Z."/>
            <person name="Yang G."/>
            <person name="Yang S."/>
            <person name="Bolund L."/>
            <person name="Kristiansen K."/>
            <person name="Zheng H."/>
            <person name="Li S."/>
            <person name="Zhang X."/>
            <person name="Yang H."/>
            <person name="Wang J."/>
            <person name="Sun R."/>
            <person name="Zhang B."/>
            <person name="Jiang S."/>
            <person name="Wang J."/>
            <person name="Du Y."/>
            <person name="Li S."/>
        </authorList>
    </citation>
    <scope>NUCLEOTIDE SEQUENCE [LARGE SCALE GENOMIC DNA]</scope>
    <source>
        <strain evidence="5">cv. 9930</strain>
    </source>
</reference>
<accession>A0A0A0KV14</accession>
<evidence type="ECO:0008006" key="6">
    <source>
        <dbReference type="Google" id="ProtNLM"/>
    </source>
</evidence>
<evidence type="ECO:0000256" key="3">
    <source>
        <dbReference type="SAM" id="MobiDB-lite"/>
    </source>
</evidence>
<organism evidence="4 5">
    <name type="scientific">Cucumis sativus</name>
    <name type="common">Cucumber</name>
    <dbReference type="NCBI Taxonomy" id="3659"/>
    <lineage>
        <taxon>Eukaryota</taxon>
        <taxon>Viridiplantae</taxon>
        <taxon>Streptophyta</taxon>
        <taxon>Embryophyta</taxon>
        <taxon>Tracheophyta</taxon>
        <taxon>Spermatophyta</taxon>
        <taxon>Magnoliopsida</taxon>
        <taxon>eudicotyledons</taxon>
        <taxon>Gunneridae</taxon>
        <taxon>Pentapetalae</taxon>
        <taxon>rosids</taxon>
        <taxon>fabids</taxon>
        <taxon>Cucurbitales</taxon>
        <taxon>Cucurbitaceae</taxon>
        <taxon>Benincaseae</taxon>
        <taxon>Cucumis</taxon>
    </lineage>
</organism>
<feature type="region of interest" description="Disordered" evidence="3">
    <location>
        <begin position="1"/>
        <end position="38"/>
    </location>
</feature>